<dbReference type="Gene3D" id="3.40.630.30">
    <property type="match status" value="1"/>
</dbReference>
<protein>
    <submittedName>
        <fullName evidence="4">Protease synthase and sporulation negative regulatory protein PAI 1</fullName>
        <ecNumber evidence="4">2.3.1.-</ecNumber>
    </submittedName>
</protein>
<gene>
    <name evidence="4" type="primary">paiA</name>
    <name evidence="4" type="ORF">VRLFYP33_00097</name>
</gene>
<dbReference type="CDD" id="cd04301">
    <property type="entry name" value="NAT_SF"/>
    <property type="match status" value="1"/>
</dbReference>
<keyword evidence="4" id="KW-0645">Protease</keyword>
<name>A0A6N3CB00_9FIRM</name>
<dbReference type="PANTHER" id="PTHR42919">
    <property type="entry name" value="N-ALPHA-ACETYLTRANSFERASE"/>
    <property type="match status" value="1"/>
</dbReference>
<dbReference type="EC" id="2.3.1.-" evidence="4"/>
<dbReference type="GO" id="GO:0008233">
    <property type="term" value="F:peptidase activity"/>
    <property type="evidence" value="ECO:0007669"/>
    <property type="project" value="UniProtKB-KW"/>
</dbReference>
<organism evidence="4">
    <name type="scientific">Veillonella ratti</name>
    <dbReference type="NCBI Taxonomy" id="103892"/>
    <lineage>
        <taxon>Bacteria</taxon>
        <taxon>Bacillati</taxon>
        <taxon>Bacillota</taxon>
        <taxon>Negativicutes</taxon>
        <taxon>Veillonellales</taxon>
        <taxon>Veillonellaceae</taxon>
        <taxon>Veillonella</taxon>
    </lineage>
</organism>
<evidence type="ECO:0000313" key="4">
    <source>
        <dbReference type="EMBL" id="VYU11087.1"/>
    </source>
</evidence>
<keyword evidence="1 4" id="KW-0808">Transferase</keyword>
<evidence type="ECO:0000256" key="1">
    <source>
        <dbReference type="ARBA" id="ARBA00022679"/>
    </source>
</evidence>
<feature type="domain" description="N-acetyltransferase" evidence="3">
    <location>
        <begin position="3"/>
        <end position="172"/>
    </location>
</feature>
<keyword evidence="4" id="KW-0378">Hydrolase</keyword>
<dbReference type="PANTHER" id="PTHR42919:SF8">
    <property type="entry name" value="N-ALPHA-ACETYLTRANSFERASE 50"/>
    <property type="match status" value="1"/>
</dbReference>
<evidence type="ECO:0000256" key="2">
    <source>
        <dbReference type="ARBA" id="ARBA00023315"/>
    </source>
</evidence>
<dbReference type="GO" id="GO:0016747">
    <property type="term" value="F:acyltransferase activity, transferring groups other than amino-acyl groups"/>
    <property type="evidence" value="ECO:0007669"/>
    <property type="project" value="InterPro"/>
</dbReference>
<dbReference type="InterPro" id="IPR000182">
    <property type="entry name" value="GNAT_dom"/>
</dbReference>
<proteinExistence type="predicted"/>
<dbReference type="GO" id="GO:0006508">
    <property type="term" value="P:proteolysis"/>
    <property type="evidence" value="ECO:0007669"/>
    <property type="project" value="UniProtKB-KW"/>
</dbReference>
<sequence>MNIDVLPIGADDVKTLRDLSMRTFSETFRDEYTDEEFDTYFNTSLAEATLQAELTDSESQHFFAVVDGQPVGFLKVNVGRAQTEQELPHGFEVQRIYVLADYQGLGLGKLLFEKALQLATQTDCDYVWLGVWEHNYKAQKFYAKFGFEKFGEHTFVVGDSNDTDWLLRRSVASIREELNK</sequence>
<evidence type="ECO:0000259" key="3">
    <source>
        <dbReference type="PROSITE" id="PS51186"/>
    </source>
</evidence>
<keyword evidence="2 4" id="KW-0012">Acyltransferase</keyword>
<dbReference type="EMBL" id="CACRUX010000050">
    <property type="protein sequence ID" value="VYU11087.1"/>
    <property type="molecule type" value="Genomic_DNA"/>
</dbReference>
<dbReference type="InterPro" id="IPR051556">
    <property type="entry name" value="N-term/lysine_N-AcTrnsfr"/>
</dbReference>
<dbReference type="RefSeq" id="WP_021842316.1">
    <property type="nucleotide sequence ID" value="NZ_CACRUX010000050.1"/>
</dbReference>
<dbReference type="Pfam" id="PF00583">
    <property type="entry name" value="Acetyltransf_1"/>
    <property type="match status" value="1"/>
</dbReference>
<dbReference type="SUPFAM" id="SSF55729">
    <property type="entry name" value="Acyl-CoA N-acyltransferases (Nat)"/>
    <property type="match status" value="1"/>
</dbReference>
<accession>A0A6N3CB00</accession>
<dbReference type="AlphaFoldDB" id="A0A6N3CB00"/>
<reference evidence="4" key="1">
    <citation type="submission" date="2019-11" db="EMBL/GenBank/DDBJ databases">
        <authorList>
            <person name="Feng L."/>
        </authorList>
    </citation>
    <scope>NUCLEOTIDE SEQUENCE</scope>
    <source>
        <strain evidence="4">VrattiLFYP33</strain>
    </source>
</reference>
<dbReference type="PROSITE" id="PS51186">
    <property type="entry name" value="GNAT"/>
    <property type="match status" value="1"/>
</dbReference>
<dbReference type="InterPro" id="IPR016181">
    <property type="entry name" value="Acyl_CoA_acyltransferase"/>
</dbReference>